<dbReference type="PROSITE" id="PS51379">
    <property type="entry name" value="4FE4S_FER_2"/>
    <property type="match status" value="1"/>
</dbReference>
<dbReference type="PROSITE" id="PS00198">
    <property type="entry name" value="4FE4S_FER_1"/>
    <property type="match status" value="1"/>
</dbReference>
<name>A0A5K7ZDE6_9BACT</name>
<dbReference type="PROSITE" id="PS51318">
    <property type="entry name" value="TAT"/>
    <property type="match status" value="1"/>
</dbReference>
<accession>A0A5K7ZDE6</accession>
<evidence type="ECO:0000256" key="4">
    <source>
        <dbReference type="ARBA" id="ARBA00023014"/>
    </source>
</evidence>
<gene>
    <name evidence="6" type="ORF">DSCW_62120</name>
</gene>
<dbReference type="InterPro" id="IPR054822">
    <property type="entry name" value="DsrO-like"/>
</dbReference>
<dbReference type="Gene3D" id="3.30.70.20">
    <property type="match status" value="2"/>
</dbReference>
<dbReference type="Pfam" id="PF13247">
    <property type="entry name" value="Fer4_11"/>
    <property type="match status" value="1"/>
</dbReference>
<dbReference type="EMBL" id="AP021875">
    <property type="protein sequence ID" value="BBO78795.1"/>
    <property type="molecule type" value="Genomic_DNA"/>
</dbReference>
<keyword evidence="7" id="KW-1185">Reference proteome</keyword>
<dbReference type="InterPro" id="IPR017896">
    <property type="entry name" value="4Fe4S_Fe-S-bd"/>
</dbReference>
<dbReference type="GO" id="GO:0046872">
    <property type="term" value="F:metal ion binding"/>
    <property type="evidence" value="ECO:0007669"/>
    <property type="project" value="UniProtKB-KW"/>
</dbReference>
<dbReference type="NCBIfam" id="NF045797">
    <property type="entry name" value="DsrO"/>
    <property type="match status" value="1"/>
</dbReference>
<proteinExistence type="predicted"/>
<evidence type="ECO:0000313" key="7">
    <source>
        <dbReference type="Proteomes" id="UP000427769"/>
    </source>
</evidence>
<feature type="domain" description="4Fe-4S ferredoxin-type" evidence="5">
    <location>
        <begin position="147"/>
        <end position="176"/>
    </location>
</feature>
<evidence type="ECO:0000256" key="2">
    <source>
        <dbReference type="ARBA" id="ARBA00022723"/>
    </source>
</evidence>
<dbReference type="InterPro" id="IPR050954">
    <property type="entry name" value="ET_IronSulfur_Cluster-Binding"/>
</dbReference>
<dbReference type="InterPro" id="IPR017900">
    <property type="entry name" value="4Fe4S_Fe_S_CS"/>
</dbReference>
<dbReference type="SUPFAM" id="SSF54862">
    <property type="entry name" value="4Fe-4S ferredoxins"/>
    <property type="match status" value="1"/>
</dbReference>
<reference evidence="6 7" key="1">
    <citation type="submission" date="2019-11" db="EMBL/GenBank/DDBJ databases">
        <title>Comparative genomics of hydrocarbon-degrading Desulfosarcina strains.</title>
        <authorList>
            <person name="Watanabe M."/>
            <person name="Kojima H."/>
            <person name="Fukui M."/>
        </authorList>
    </citation>
    <scope>NUCLEOTIDE SEQUENCE [LARGE SCALE GENOMIC DNA]</scope>
    <source>
        <strain evidence="6 7">PP31</strain>
    </source>
</reference>
<protein>
    <submittedName>
        <fullName evidence="6">4Fe-4S ferredoxin</fullName>
    </submittedName>
</protein>
<evidence type="ECO:0000259" key="5">
    <source>
        <dbReference type="PROSITE" id="PS51379"/>
    </source>
</evidence>
<dbReference type="InterPro" id="IPR006311">
    <property type="entry name" value="TAT_signal"/>
</dbReference>
<sequence>MKNSRRRFLQIAGVSALGLGAKPVLDAFASESAHGPGYHIAKGEDAMTAKQWAMVIDTRKLQTVEDLEPIIEACNKIHNVPTGIENKNHEIKWIWEAHYHNAFTDKLNSFLNEEVEQRPFLLLCNHCENPPCVRACPTKATFKNENGIVMMDFHRCIGCRFCMAACPFGARSFNFRDPRPFIEEENKEFPTRMKGVVEKCNFCAERLAVGKMPACVEASNGAIAFGDLYDEHSEVRELLKENYTIRRKQTLGTEPSVYYIV</sequence>
<evidence type="ECO:0000256" key="3">
    <source>
        <dbReference type="ARBA" id="ARBA00023004"/>
    </source>
</evidence>
<dbReference type="RefSeq" id="WP_155307393.1">
    <property type="nucleotide sequence ID" value="NZ_AP021875.1"/>
</dbReference>
<dbReference type="PANTHER" id="PTHR43177:SF3">
    <property type="entry name" value="PROTEIN NRFC HOMOLOG"/>
    <property type="match status" value="1"/>
</dbReference>
<dbReference type="AlphaFoldDB" id="A0A5K7ZDE6"/>
<dbReference type="Proteomes" id="UP000427769">
    <property type="component" value="Chromosome"/>
</dbReference>
<keyword evidence="1" id="KW-0004">4Fe-4S</keyword>
<keyword evidence="2" id="KW-0479">Metal-binding</keyword>
<organism evidence="6 7">
    <name type="scientific">Desulfosarcina widdelii</name>
    <dbReference type="NCBI Taxonomy" id="947919"/>
    <lineage>
        <taxon>Bacteria</taxon>
        <taxon>Pseudomonadati</taxon>
        <taxon>Thermodesulfobacteriota</taxon>
        <taxon>Desulfobacteria</taxon>
        <taxon>Desulfobacterales</taxon>
        <taxon>Desulfosarcinaceae</taxon>
        <taxon>Desulfosarcina</taxon>
    </lineage>
</organism>
<dbReference type="GO" id="GO:0051539">
    <property type="term" value="F:4 iron, 4 sulfur cluster binding"/>
    <property type="evidence" value="ECO:0007669"/>
    <property type="project" value="UniProtKB-KW"/>
</dbReference>
<keyword evidence="4" id="KW-0411">Iron-sulfur</keyword>
<dbReference type="PANTHER" id="PTHR43177">
    <property type="entry name" value="PROTEIN NRFC"/>
    <property type="match status" value="1"/>
</dbReference>
<evidence type="ECO:0000256" key="1">
    <source>
        <dbReference type="ARBA" id="ARBA00022485"/>
    </source>
</evidence>
<dbReference type="OrthoDB" id="9789030at2"/>
<keyword evidence="3" id="KW-0408">Iron</keyword>
<dbReference type="CDD" id="cd10551">
    <property type="entry name" value="PsrB"/>
    <property type="match status" value="1"/>
</dbReference>
<evidence type="ECO:0000313" key="6">
    <source>
        <dbReference type="EMBL" id="BBO78795.1"/>
    </source>
</evidence>
<dbReference type="KEGG" id="dwd:DSCW_62120"/>